<keyword evidence="4" id="KW-1185">Reference proteome</keyword>
<dbReference type="Proteomes" id="UP001152523">
    <property type="component" value="Unassembled WGS sequence"/>
</dbReference>
<feature type="region of interest" description="Disordered" evidence="1">
    <location>
        <begin position="1"/>
        <end position="58"/>
    </location>
</feature>
<dbReference type="AlphaFoldDB" id="A0AAV0EXX4"/>
<evidence type="ECO:0000313" key="4">
    <source>
        <dbReference type="Proteomes" id="UP001152523"/>
    </source>
</evidence>
<accession>A0AAV0EXX4</accession>
<reference evidence="3" key="1">
    <citation type="submission" date="2022-07" db="EMBL/GenBank/DDBJ databases">
        <authorList>
            <person name="Macas J."/>
            <person name="Novak P."/>
            <person name="Neumann P."/>
        </authorList>
    </citation>
    <scope>NUCLEOTIDE SEQUENCE</scope>
</reference>
<evidence type="ECO:0000313" key="3">
    <source>
        <dbReference type="EMBL" id="CAH9128128.1"/>
    </source>
</evidence>
<evidence type="ECO:0000256" key="1">
    <source>
        <dbReference type="SAM" id="MobiDB-lite"/>
    </source>
</evidence>
<feature type="non-terminal residue" evidence="3">
    <location>
        <position position="211"/>
    </location>
</feature>
<name>A0AAV0EXX4_9ASTE</name>
<dbReference type="EMBL" id="CAMAPF010000948">
    <property type="protein sequence ID" value="CAH9128128.1"/>
    <property type="molecule type" value="Genomic_DNA"/>
</dbReference>
<comment type="caution">
    <text evidence="3">The sequence shown here is derived from an EMBL/GenBank/DDBJ whole genome shotgun (WGS) entry which is preliminary data.</text>
</comment>
<organism evidence="3 4">
    <name type="scientific">Cuscuta epithymum</name>
    <dbReference type="NCBI Taxonomy" id="186058"/>
    <lineage>
        <taxon>Eukaryota</taxon>
        <taxon>Viridiplantae</taxon>
        <taxon>Streptophyta</taxon>
        <taxon>Embryophyta</taxon>
        <taxon>Tracheophyta</taxon>
        <taxon>Spermatophyta</taxon>
        <taxon>Magnoliopsida</taxon>
        <taxon>eudicotyledons</taxon>
        <taxon>Gunneridae</taxon>
        <taxon>Pentapetalae</taxon>
        <taxon>asterids</taxon>
        <taxon>lamiids</taxon>
        <taxon>Solanales</taxon>
        <taxon>Convolvulaceae</taxon>
        <taxon>Cuscuteae</taxon>
        <taxon>Cuscuta</taxon>
        <taxon>Cuscuta subgen. Cuscuta</taxon>
    </lineage>
</organism>
<dbReference type="InterPro" id="IPR054722">
    <property type="entry name" value="PolX-like_BBD"/>
</dbReference>
<feature type="domain" description="Retrovirus-related Pol polyprotein from transposon TNT 1-94-like beta-barrel" evidence="2">
    <location>
        <begin position="147"/>
        <end position="211"/>
    </location>
</feature>
<protein>
    <recommendedName>
        <fullName evidence="2">Retrovirus-related Pol polyprotein from transposon TNT 1-94-like beta-barrel domain-containing protein</fullName>
    </recommendedName>
</protein>
<gene>
    <name evidence="3" type="ORF">CEPIT_LOCUS28852</name>
</gene>
<evidence type="ECO:0000259" key="2">
    <source>
        <dbReference type="Pfam" id="PF22936"/>
    </source>
</evidence>
<proteinExistence type="predicted"/>
<dbReference type="Pfam" id="PF22936">
    <property type="entry name" value="Pol_BBD"/>
    <property type="match status" value="1"/>
</dbReference>
<sequence length="211" mass="22783">MFLLEEAQKNQQHGNTDAAMVHVGPRPPPPPRPDNRVTRPRGRNPSRGGRNRALTCPEGPRHAFDTFAQPGQWPFPPWSYWPTAPWAPPPCPYPAVPWNGAPPSPCASVSILGPAPHQAHLGGPSTTPTDITAAIHTMPLSQPDPNWYMDTGATTHMTSSSGTLTPYFNTCINARILVGNGHSIPVLGHGHTTLSSYTPPLYLNNVLHAPQ</sequence>